<dbReference type="InterPro" id="IPR014046">
    <property type="entry name" value="C-di-AMP_synthase"/>
</dbReference>
<dbReference type="HAMAP" id="MF_01499">
    <property type="entry name" value="DacA"/>
    <property type="match status" value="1"/>
</dbReference>
<proteinExistence type="inferred from homology"/>
<sequence length="289" mass="31374">MLHRLARFIPSIPTLDLTGVIDILVVAIVVYEMLMVVRGTRAGHILIGIFTMVSIYAIASWAGLEALRSLLSFIVPYIGLAIIVLFQSEIRRTLARIGRKDWFGLARGFRAPEALSEIMMAVEQFAQEKTGALIVLERDIGLRTFVESGVSLDSLISRDILLSIFQTGLPMHDGAVIIQKARIAAAACFLPLTTHPTLARSLGTRHRAAIGITEETDCLALVVSEETGRISVAAFGEIASGLTPAEVVERINRHFGVNQPTSAQIEDFAADIPLSSGISQKPPSERVHP</sequence>
<dbReference type="PROSITE" id="PS51794">
    <property type="entry name" value="DAC"/>
    <property type="match status" value="1"/>
</dbReference>
<keyword evidence="5 10" id="KW-0548">Nucleotidyltransferase</keyword>
<dbReference type="GO" id="GO:0005524">
    <property type="term" value="F:ATP binding"/>
    <property type="evidence" value="ECO:0007669"/>
    <property type="project" value="UniProtKB-UniRule"/>
</dbReference>
<keyword evidence="3 10" id="KW-0808">Transferase</keyword>
<feature type="transmembrane region" description="Helical" evidence="10">
    <location>
        <begin position="70"/>
        <end position="90"/>
    </location>
</feature>
<keyword evidence="7 10" id="KW-0067">ATP-binding</keyword>
<keyword evidence="9 10" id="KW-0472">Membrane</keyword>
<keyword evidence="2 10" id="KW-1003">Cell membrane</keyword>
<reference evidence="12" key="1">
    <citation type="submission" date="2006-10" db="EMBL/GenBank/DDBJ databases">
        <title>Complete sequence of Solibacter usitatus Ellin6076.</title>
        <authorList>
            <consortium name="US DOE Joint Genome Institute"/>
            <person name="Copeland A."/>
            <person name="Lucas S."/>
            <person name="Lapidus A."/>
            <person name="Barry K."/>
            <person name="Detter J.C."/>
            <person name="Glavina del Rio T."/>
            <person name="Hammon N."/>
            <person name="Israni S."/>
            <person name="Dalin E."/>
            <person name="Tice H."/>
            <person name="Pitluck S."/>
            <person name="Thompson L.S."/>
            <person name="Brettin T."/>
            <person name="Bruce D."/>
            <person name="Han C."/>
            <person name="Tapia R."/>
            <person name="Gilna P."/>
            <person name="Schmutz J."/>
            <person name="Larimer F."/>
            <person name="Land M."/>
            <person name="Hauser L."/>
            <person name="Kyrpides N."/>
            <person name="Mikhailova N."/>
            <person name="Janssen P.H."/>
            <person name="Kuske C.R."/>
            <person name="Richardson P."/>
        </authorList>
    </citation>
    <scope>NUCLEOTIDE SEQUENCE</scope>
    <source>
        <strain evidence="12">Ellin6076</strain>
    </source>
</reference>
<evidence type="ECO:0000256" key="7">
    <source>
        <dbReference type="ARBA" id="ARBA00022840"/>
    </source>
</evidence>
<dbReference type="GO" id="GO:0004016">
    <property type="term" value="F:adenylate cyclase activity"/>
    <property type="evidence" value="ECO:0007669"/>
    <property type="project" value="UniProtKB-UniRule"/>
</dbReference>
<dbReference type="EC" id="2.7.7.85" evidence="10"/>
<comment type="subunit">
    <text evidence="10">Probably a homodimer.</text>
</comment>
<evidence type="ECO:0000313" key="12">
    <source>
        <dbReference type="EMBL" id="ABJ82899.1"/>
    </source>
</evidence>
<gene>
    <name evidence="10" type="primary">dacA</name>
    <name evidence="12" type="ordered locus">Acid_1909</name>
</gene>
<dbReference type="EMBL" id="CP000473">
    <property type="protein sequence ID" value="ABJ82899.1"/>
    <property type="molecule type" value="Genomic_DNA"/>
</dbReference>
<evidence type="ECO:0000256" key="5">
    <source>
        <dbReference type="ARBA" id="ARBA00022695"/>
    </source>
</evidence>
<evidence type="ECO:0000256" key="9">
    <source>
        <dbReference type="ARBA" id="ARBA00023136"/>
    </source>
</evidence>
<dbReference type="SUPFAM" id="SSF143597">
    <property type="entry name" value="YojJ-like"/>
    <property type="match status" value="1"/>
</dbReference>
<protein>
    <recommendedName>
        <fullName evidence="10">Diadenylate cyclase</fullName>
        <shortName evidence="10">DAC</shortName>
        <ecNumber evidence="10">2.7.7.85</ecNumber>
    </recommendedName>
    <alternativeName>
        <fullName evidence="10">Cyclic-di-AMP synthase</fullName>
        <shortName evidence="10">c-di-AMP synthase</shortName>
    </alternativeName>
</protein>
<comment type="caution">
    <text evidence="10">Lacks conserved residue(s) required for the propagation of feature annotation.</text>
</comment>
<dbReference type="InterPro" id="IPR034701">
    <property type="entry name" value="CdaA"/>
</dbReference>
<comment type="similarity">
    <text evidence="10">Belongs to the adenylate cyclase family. DacA/CdaA subfamily.</text>
</comment>
<dbReference type="STRING" id="234267.Acid_1909"/>
<dbReference type="PANTHER" id="PTHR34185:SF1">
    <property type="entry name" value="DIADENYLATE CYCLASE"/>
    <property type="match status" value="1"/>
</dbReference>
<evidence type="ECO:0000256" key="4">
    <source>
        <dbReference type="ARBA" id="ARBA00022692"/>
    </source>
</evidence>
<feature type="transmembrane region" description="Helical" evidence="10">
    <location>
        <begin position="12"/>
        <end position="31"/>
    </location>
</feature>
<organism evidence="12">
    <name type="scientific">Solibacter usitatus (strain Ellin6076)</name>
    <dbReference type="NCBI Taxonomy" id="234267"/>
    <lineage>
        <taxon>Bacteria</taxon>
        <taxon>Pseudomonadati</taxon>
        <taxon>Acidobacteriota</taxon>
        <taxon>Terriglobia</taxon>
        <taxon>Bryobacterales</taxon>
        <taxon>Solibacteraceae</taxon>
        <taxon>Candidatus Solibacter</taxon>
    </lineage>
</organism>
<feature type="transmembrane region" description="Helical" evidence="10">
    <location>
        <begin position="43"/>
        <end position="64"/>
    </location>
</feature>
<dbReference type="InterPro" id="IPR045585">
    <property type="entry name" value="CdaA_N"/>
</dbReference>
<evidence type="ECO:0000256" key="2">
    <source>
        <dbReference type="ARBA" id="ARBA00022475"/>
    </source>
</evidence>
<accession>Q027B4</accession>
<dbReference type="InterPro" id="IPR003390">
    <property type="entry name" value="DNA_integrity_scan_DisA_N"/>
</dbReference>
<keyword evidence="4 10" id="KW-0812">Transmembrane</keyword>
<dbReference type="InterPro" id="IPR050338">
    <property type="entry name" value="DisA"/>
</dbReference>
<dbReference type="GO" id="GO:0006171">
    <property type="term" value="P:cAMP biosynthetic process"/>
    <property type="evidence" value="ECO:0007669"/>
    <property type="project" value="InterPro"/>
</dbReference>
<keyword evidence="8 10" id="KW-1133">Transmembrane helix</keyword>
<feature type="domain" description="DAC" evidence="11">
    <location>
        <begin position="87"/>
        <end position="244"/>
    </location>
</feature>
<dbReference type="OrthoDB" id="9807385at2"/>
<evidence type="ECO:0000256" key="1">
    <source>
        <dbReference type="ARBA" id="ARBA00000877"/>
    </source>
</evidence>
<evidence type="ECO:0000256" key="3">
    <source>
        <dbReference type="ARBA" id="ARBA00022679"/>
    </source>
</evidence>
<dbReference type="Pfam" id="PF02457">
    <property type="entry name" value="DAC"/>
    <property type="match status" value="1"/>
</dbReference>
<comment type="function">
    <text evidence="10">Catalyzes the condensation of 2 ATP molecules into cyclic di-AMP (c-di-AMP), a second messenger used to regulate differing processes in different bacteria.</text>
</comment>
<dbReference type="NCBIfam" id="TIGR00159">
    <property type="entry name" value="diadenylate cyclase CdaA"/>
    <property type="match status" value="1"/>
</dbReference>
<keyword evidence="6 10" id="KW-0547">Nucleotide-binding</keyword>
<evidence type="ECO:0000256" key="10">
    <source>
        <dbReference type="HAMAP-Rule" id="MF_01499"/>
    </source>
</evidence>
<dbReference type="InParanoid" id="Q027B4"/>
<dbReference type="AlphaFoldDB" id="Q027B4"/>
<evidence type="ECO:0000256" key="8">
    <source>
        <dbReference type="ARBA" id="ARBA00022989"/>
    </source>
</evidence>
<dbReference type="HOGENOM" id="CLU_038561_0_1_0"/>
<evidence type="ECO:0000256" key="6">
    <source>
        <dbReference type="ARBA" id="ARBA00022741"/>
    </source>
</evidence>
<dbReference type="InterPro" id="IPR036888">
    <property type="entry name" value="DNA_integrity_DisA_N_sf"/>
</dbReference>
<dbReference type="PIRSF" id="PIRSF004793">
    <property type="entry name" value="UCP004793"/>
    <property type="match status" value="1"/>
</dbReference>
<dbReference type="Gene3D" id="3.40.1700.10">
    <property type="entry name" value="DNA integrity scanning protein, DisA, N-terminal domain"/>
    <property type="match status" value="1"/>
</dbReference>
<dbReference type="eggNOG" id="COG1624">
    <property type="taxonomic scope" value="Bacteria"/>
</dbReference>
<dbReference type="GO" id="GO:0106408">
    <property type="term" value="F:diadenylate cyclase activity"/>
    <property type="evidence" value="ECO:0007669"/>
    <property type="project" value="UniProtKB-EC"/>
</dbReference>
<dbReference type="Pfam" id="PF19293">
    <property type="entry name" value="CdaA_N"/>
    <property type="match status" value="1"/>
</dbReference>
<name>Q027B4_SOLUE</name>
<dbReference type="PANTHER" id="PTHR34185">
    <property type="entry name" value="DIADENYLATE CYCLASE"/>
    <property type="match status" value="1"/>
</dbReference>
<evidence type="ECO:0000259" key="11">
    <source>
        <dbReference type="PROSITE" id="PS51794"/>
    </source>
</evidence>
<comment type="catalytic activity">
    <reaction evidence="1 10">
        <text>2 ATP = 3',3'-c-di-AMP + 2 diphosphate</text>
        <dbReference type="Rhea" id="RHEA:35655"/>
        <dbReference type="ChEBI" id="CHEBI:30616"/>
        <dbReference type="ChEBI" id="CHEBI:33019"/>
        <dbReference type="ChEBI" id="CHEBI:71500"/>
        <dbReference type="EC" id="2.7.7.85"/>
    </reaction>
</comment>
<dbReference type="KEGG" id="sus:Acid_1909"/>